<dbReference type="PROSITE" id="PS00956">
    <property type="entry name" value="HYDROPHOBIN"/>
    <property type="match status" value="1"/>
</dbReference>
<dbReference type="InterPro" id="IPR001338">
    <property type="entry name" value="Class_I_Hydrophobin"/>
</dbReference>
<gene>
    <name evidence="6" type="ORF">TWF506_007509</name>
</gene>
<evidence type="ECO:0000256" key="5">
    <source>
        <dbReference type="RuleBase" id="RU365009"/>
    </source>
</evidence>
<dbReference type="SMART" id="SM00075">
    <property type="entry name" value="HYDRO"/>
    <property type="match status" value="1"/>
</dbReference>
<evidence type="ECO:0000313" key="6">
    <source>
        <dbReference type="EMBL" id="KAK6515164.1"/>
    </source>
</evidence>
<evidence type="ECO:0000256" key="2">
    <source>
        <dbReference type="ARBA" id="ARBA00022525"/>
    </source>
</evidence>
<dbReference type="InterPro" id="IPR019778">
    <property type="entry name" value="Class_I_Hydrophobin_CS"/>
</dbReference>
<feature type="chain" id="PRO_5042669975" description="Hydrophobin" evidence="5">
    <location>
        <begin position="19"/>
        <end position="143"/>
    </location>
</feature>
<evidence type="ECO:0000256" key="4">
    <source>
        <dbReference type="ARBA" id="ARBA00023157"/>
    </source>
</evidence>
<keyword evidence="4 5" id="KW-1015">Disulfide bond</keyword>
<evidence type="ECO:0000256" key="1">
    <source>
        <dbReference type="ARBA" id="ARBA00010446"/>
    </source>
</evidence>
<dbReference type="AlphaFoldDB" id="A0AAN8NP93"/>
<sequence length="143" mass="14729">MQFSTLFTVAALALSASALPNTPAAVGKEIVFPVGNSVTMVEANKACGSNMKLNCCNDVDITKNAQSSAAGLLGLNLDRVLGKVGILGKCNEISIPVVNLVPVNNLLNNKCKQNVACCQDSGNNQQSGLINLGLPCIALSSLI</sequence>
<keyword evidence="3 5" id="KW-0732">Signal</keyword>
<dbReference type="Pfam" id="PF01185">
    <property type="entry name" value="Hydrophobin"/>
    <property type="match status" value="1"/>
</dbReference>
<dbReference type="GO" id="GO:0005199">
    <property type="term" value="F:structural constituent of cell wall"/>
    <property type="evidence" value="ECO:0007669"/>
    <property type="project" value="InterPro"/>
</dbReference>
<dbReference type="GO" id="GO:0009277">
    <property type="term" value="C:fungal-type cell wall"/>
    <property type="evidence" value="ECO:0007669"/>
    <property type="project" value="InterPro"/>
</dbReference>
<evidence type="ECO:0000256" key="3">
    <source>
        <dbReference type="ARBA" id="ARBA00022729"/>
    </source>
</evidence>
<accession>A0AAN8NP93</accession>
<protein>
    <recommendedName>
        <fullName evidence="5">Hydrophobin</fullName>
    </recommendedName>
</protein>
<feature type="signal peptide" evidence="5">
    <location>
        <begin position="1"/>
        <end position="18"/>
    </location>
</feature>
<name>A0AAN8NP93_9PEZI</name>
<dbReference type="Proteomes" id="UP001307849">
    <property type="component" value="Unassembled WGS sequence"/>
</dbReference>
<keyword evidence="7" id="KW-1185">Reference proteome</keyword>
<reference evidence="6 7" key="1">
    <citation type="submission" date="2019-10" db="EMBL/GenBank/DDBJ databases">
        <authorList>
            <person name="Palmer J.M."/>
        </authorList>
    </citation>
    <scope>NUCLEOTIDE SEQUENCE [LARGE SCALE GENOMIC DNA]</scope>
    <source>
        <strain evidence="6 7">TWF506</strain>
    </source>
</reference>
<comment type="caution">
    <text evidence="6">The sequence shown here is derived from an EMBL/GenBank/DDBJ whole genome shotgun (WGS) entry which is preliminary data.</text>
</comment>
<comment type="subcellular location">
    <subcellularLocation>
        <location evidence="5">Secreted</location>
        <location evidence="5">Cell wall</location>
    </subcellularLocation>
</comment>
<evidence type="ECO:0000313" key="7">
    <source>
        <dbReference type="Proteomes" id="UP001307849"/>
    </source>
</evidence>
<keyword evidence="5" id="KW-0134">Cell wall</keyword>
<comment type="similarity">
    <text evidence="1 5">Belongs to the fungal hydrophobin family.</text>
</comment>
<organism evidence="6 7">
    <name type="scientific">Arthrobotrys conoides</name>
    <dbReference type="NCBI Taxonomy" id="74498"/>
    <lineage>
        <taxon>Eukaryota</taxon>
        <taxon>Fungi</taxon>
        <taxon>Dikarya</taxon>
        <taxon>Ascomycota</taxon>
        <taxon>Pezizomycotina</taxon>
        <taxon>Orbiliomycetes</taxon>
        <taxon>Orbiliales</taxon>
        <taxon>Orbiliaceae</taxon>
        <taxon>Arthrobotrys</taxon>
    </lineage>
</organism>
<dbReference type="CDD" id="cd23507">
    <property type="entry name" value="hydrophobin_I"/>
    <property type="match status" value="1"/>
</dbReference>
<dbReference type="EMBL" id="JAVHJM010000004">
    <property type="protein sequence ID" value="KAK6515164.1"/>
    <property type="molecule type" value="Genomic_DNA"/>
</dbReference>
<keyword evidence="2 5" id="KW-0964">Secreted</keyword>
<proteinExistence type="inferred from homology"/>